<comment type="caution">
    <text evidence="2">The sequence shown here is derived from an EMBL/GenBank/DDBJ whole genome shotgun (WGS) entry which is preliminary data.</text>
</comment>
<proteinExistence type="predicted"/>
<dbReference type="EMBL" id="JAUDFV010000056">
    <property type="protein sequence ID" value="KAL2735923.1"/>
    <property type="molecule type" value="Genomic_DNA"/>
</dbReference>
<dbReference type="AlphaFoldDB" id="A0ABD2BT16"/>
<keyword evidence="1" id="KW-0812">Transmembrane</keyword>
<organism evidence="2 3">
    <name type="scientific">Vespula squamosa</name>
    <name type="common">Southern yellow jacket</name>
    <name type="synonym">Wasp</name>
    <dbReference type="NCBI Taxonomy" id="30214"/>
    <lineage>
        <taxon>Eukaryota</taxon>
        <taxon>Metazoa</taxon>
        <taxon>Ecdysozoa</taxon>
        <taxon>Arthropoda</taxon>
        <taxon>Hexapoda</taxon>
        <taxon>Insecta</taxon>
        <taxon>Pterygota</taxon>
        <taxon>Neoptera</taxon>
        <taxon>Endopterygota</taxon>
        <taxon>Hymenoptera</taxon>
        <taxon>Apocrita</taxon>
        <taxon>Aculeata</taxon>
        <taxon>Vespoidea</taxon>
        <taxon>Vespidae</taxon>
        <taxon>Vespinae</taxon>
        <taxon>Vespula</taxon>
    </lineage>
</organism>
<dbReference type="Proteomes" id="UP001607302">
    <property type="component" value="Unassembled WGS sequence"/>
</dbReference>
<keyword evidence="1" id="KW-1133">Transmembrane helix</keyword>
<keyword evidence="3" id="KW-1185">Reference proteome</keyword>
<sequence>MILKIVFGAFYISQMLERLKIFRLQFKIKINSLYTMISCKYESNDLKRQDSIKQRIRRKYGRRKHNGNNEYVLDTKLSANEVNERSFIFVNIVVIISCKSRCRTAQIKPLIMFLKHEFLSIFYWYWSNILNCILLIRYSYEPKKIKKKINRDYKFALCDSINKVRKLSL</sequence>
<evidence type="ECO:0000313" key="3">
    <source>
        <dbReference type="Proteomes" id="UP001607302"/>
    </source>
</evidence>
<protein>
    <submittedName>
        <fullName evidence="2">Uncharacterized protein</fullName>
    </submittedName>
</protein>
<evidence type="ECO:0000256" key="1">
    <source>
        <dbReference type="SAM" id="Phobius"/>
    </source>
</evidence>
<gene>
    <name evidence="2" type="ORF">V1478_002607</name>
</gene>
<keyword evidence="1" id="KW-0472">Membrane</keyword>
<name>A0ABD2BT16_VESSQ</name>
<accession>A0ABD2BT16</accession>
<evidence type="ECO:0000313" key="2">
    <source>
        <dbReference type="EMBL" id="KAL2735923.1"/>
    </source>
</evidence>
<reference evidence="2 3" key="1">
    <citation type="journal article" date="2024" name="Ann. Entomol. Soc. Am.">
        <title>Genomic analyses of the southern and eastern yellowjacket wasps (Hymenoptera: Vespidae) reveal evolutionary signatures of social life.</title>
        <authorList>
            <person name="Catto M.A."/>
            <person name="Caine P.B."/>
            <person name="Orr S.E."/>
            <person name="Hunt B.G."/>
            <person name="Goodisman M.A.D."/>
        </authorList>
    </citation>
    <scope>NUCLEOTIDE SEQUENCE [LARGE SCALE GENOMIC DNA]</scope>
    <source>
        <strain evidence="2">233</strain>
        <tissue evidence="2">Head and thorax</tissue>
    </source>
</reference>
<feature type="transmembrane region" description="Helical" evidence="1">
    <location>
        <begin position="122"/>
        <end position="140"/>
    </location>
</feature>